<gene>
    <name evidence="1" type="ORF">A2846_04410</name>
</gene>
<name>A0A1F5P1E3_9BACT</name>
<reference evidence="1 2" key="1">
    <citation type="journal article" date="2016" name="Nat. Commun.">
        <title>Thousands of microbial genomes shed light on interconnected biogeochemical processes in an aquifer system.</title>
        <authorList>
            <person name="Anantharaman K."/>
            <person name="Brown C.T."/>
            <person name="Hug L.A."/>
            <person name="Sharon I."/>
            <person name="Castelle C.J."/>
            <person name="Probst A.J."/>
            <person name="Thomas B.C."/>
            <person name="Singh A."/>
            <person name="Wilkins M.J."/>
            <person name="Karaoz U."/>
            <person name="Brodie E.L."/>
            <person name="Williams K.H."/>
            <person name="Hubbard S.S."/>
            <person name="Banfield J.F."/>
        </authorList>
    </citation>
    <scope>NUCLEOTIDE SEQUENCE [LARGE SCALE GENOMIC DNA]</scope>
</reference>
<evidence type="ECO:0000313" key="1">
    <source>
        <dbReference type="EMBL" id="OGE83728.1"/>
    </source>
</evidence>
<dbReference type="InterPro" id="IPR003795">
    <property type="entry name" value="DUF192"/>
</dbReference>
<protein>
    <recommendedName>
        <fullName evidence="3">DUF192 domain-containing protein</fullName>
    </recommendedName>
</protein>
<dbReference type="Proteomes" id="UP000176339">
    <property type="component" value="Unassembled WGS sequence"/>
</dbReference>
<dbReference type="Gene3D" id="2.60.120.1140">
    <property type="entry name" value="Protein of unknown function DUF192"/>
    <property type="match status" value="1"/>
</dbReference>
<dbReference type="AlphaFoldDB" id="A0A1F5P1E3"/>
<dbReference type="InterPro" id="IPR038695">
    <property type="entry name" value="Saro_0823-like_sf"/>
</dbReference>
<evidence type="ECO:0008006" key="3">
    <source>
        <dbReference type="Google" id="ProtNLM"/>
    </source>
</evidence>
<dbReference type="EMBL" id="MFEN01000038">
    <property type="protein sequence ID" value="OGE83728.1"/>
    <property type="molecule type" value="Genomic_DNA"/>
</dbReference>
<proteinExistence type="predicted"/>
<comment type="caution">
    <text evidence="1">The sequence shown here is derived from an EMBL/GenBank/DDBJ whole genome shotgun (WGS) entry which is preliminary data.</text>
</comment>
<dbReference type="PANTHER" id="PTHR37953:SF1">
    <property type="entry name" value="UPF0127 PROTEIN MJ1496"/>
    <property type="match status" value="1"/>
</dbReference>
<dbReference type="Pfam" id="PF02643">
    <property type="entry name" value="DUF192"/>
    <property type="match status" value="1"/>
</dbReference>
<dbReference type="PANTHER" id="PTHR37953">
    <property type="entry name" value="UPF0127 PROTEIN MJ1496"/>
    <property type="match status" value="1"/>
</dbReference>
<organism evidence="1 2">
    <name type="scientific">Candidatus Doudnabacteria bacterium RIFCSPHIGHO2_01_FULL_49_9</name>
    <dbReference type="NCBI Taxonomy" id="1817827"/>
    <lineage>
        <taxon>Bacteria</taxon>
        <taxon>Candidatus Doudnaibacteriota</taxon>
    </lineage>
</organism>
<evidence type="ECO:0000313" key="2">
    <source>
        <dbReference type="Proteomes" id="UP000176339"/>
    </source>
</evidence>
<sequence length="131" mass="15271">MDNHKGNLRWANICFRSECFSVQMAETMFQKMRGLKFVDDLRRNEGMIFMFRSERRRAFWMKDVFVPLDLIWLDEKFRVVEITSDQKPCQGLFCPIIISKNKAQHVVELNGGTADRIGIRVGELAVVTLPS</sequence>
<accession>A0A1F5P1E3</accession>